<feature type="compositionally biased region" description="Low complexity" evidence="1">
    <location>
        <begin position="67"/>
        <end position="104"/>
    </location>
</feature>
<evidence type="ECO:0000313" key="3">
    <source>
        <dbReference type="Proteomes" id="UP001189122"/>
    </source>
</evidence>
<feature type="region of interest" description="Disordered" evidence="1">
    <location>
        <begin position="54"/>
        <end position="171"/>
    </location>
</feature>
<reference evidence="2 3" key="1">
    <citation type="submission" date="2019-12" db="EMBL/GenBank/DDBJ databases">
        <authorList>
            <person name="Scholz U."/>
            <person name="Mascher M."/>
            <person name="Fiebig A."/>
        </authorList>
    </citation>
    <scope>NUCLEOTIDE SEQUENCE</scope>
</reference>
<keyword evidence="3" id="KW-1185">Reference proteome</keyword>
<name>A0A7I8JND8_SPIIN</name>
<accession>A0A7I8JND8</accession>
<dbReference type="InterPro" id="IPR008984">
    <property type="entry name" value="SMAD_FHA_dom_sf"/>
</dbReference>
<dbReference type="Proteomes" id="UP001189122">
    <property type="component" value="Unassembled WGS sequence"/>
</dbReference>
<dbReference type="Gene3D" id="2.60.200.20">
    <property type="match status" value="1"/>
</dbReference>
<protein>
    <submittedName>
        <fullName evidence="2">Uncharacterized protein</fullName>
    </submittedName>
</protein>
<sequence length="274" mass="29535">MESSGSPALTLVVENGPRKGEIVECLPGSRVRIGRIVRGNTFTIKDPSISQSHVSIECAGGGGGGRSPTSTVPTAPSSTASRSSHSSPPSSAAATQSRSGSIRRSTSRSVRRNGGALSGEAAPPAPCGSRRRWRKIQRQGGRRKAGASASRRGRPPRNPATRVLNPSPRSLRSRTLRIPLLSRESKLESGWQEWHCVPRRRQSGACCGDGGGNPSVDMERMTLEEWFHRMENHLPKVIHGVAEQVIADIRAKAEMFKDYVEHSSSTQHRIPAEG</sequence>
<gene>
    <name evidence="2" type="ORF">SI7747_15018105</name>
</gene>
<dbReference type="EMBL" id="LR743602">
    <property type="protein sequence ID" value="CAA2632489.1"/>
    <property type="molecule type" value="Genomic_DNA"/>
</dbReference>
<proteinExistence type="predicted"/>
<dbReference type="EMBL" id="CACRZD030000015">
    <property type="protein sequence ID" value="CAA6671697.1"/>
    <property type="molecule type" value="Genomic_DNA"/>
</dbReference>
<organism evidence="2">
    <name type="scientific">Spirodela intermedia</name>
    <name type="common">Intermediate duckweed</name>
    <dbReference type="NCBI Taxonomy" id="51605"/>
    <lineage>
        <taxon>Eukaryota</taxon>
        <taxon>Viridiplantae</taxon>
        <taxon>Streptophyta</taxon>
        <taxon>Embryophyta</taxon>
        <taxon>Tracheophyta</taxon>
        <taxon>Spermatophyta</taxon>
        <taxon>Magnoliopsida</taxon>
        <taxon>Liliopsida</taxon>
        <taxon>Araceae</taxon>
        <taxon>Lemnoideae</taxon>
        <taxon>Spirodela</taxon>
    </lineage>
</organism>
<evidence type="ECO:0000256" key="1">
    <source>
        <dbReference type="SAM" id="MobiDB-lite"/>
    </source>
</evidence>
<evidence type="ECO:0000313" key="2">
    <source>
        <dbReference type="EMBL" id="CAA2632489.1"/>
    </source>
</evidence>
<dbReference type="AlphaFoldDB" id="A0A7I8JND8"/>
<dbReference type="SUPFAM" id="SSF49879">
    <property type="entry name" value="SMAD/FHA domain"/>
    <property type="match status" value="1"/>
</dbReference>
<feature type="compositionally biased region" description="Basic residues" evidence="1">
    <location>
        <begin position="129"/>
        <end position="155"/>
    </location>
</feature>